<accession>A0A6B2HA83</accession>
<keyword evidence="1" id="KW-1133">Transmembrane helix</keyword>
<gene>
    <name evidence="2" type="ORF">GWO68_14795</name>
</gene>
<protein>
    <submittedName>
        <fullName evidence="2">Uncharacterized protein</fullName>
    </submittedName>
</protein>
<reference evidence="2 3" key="1">
    <citation type="submission" date="2020-01" db="EMBL/GenBank/DDBJ databases">
        <authorList>
            <person name="Kim M.K."/>
        </authorList>
    </citation>
    <scope>NUCLEOTIDE SEQUENCE [LARGE SCALE GENOMIC DNA]</scope>
    <source>
        <strain evidence="2 3">BT213</strain>
    </source>
</reference>
<name>A0A6B2HA83_9BACT</name>
<comment type="caution">
    <text evidence="2">The sequence shown here is derived from an EMBL/GenBank/DDBJ whole genome shotgun (WGS) entry which is preliminary data.</text>
</comment>
<dbReference type="EMBL" id="JAAEAA010000021">
    <property type="protein sequence ID" value="NDK57190.1"/>
    <property type="molecule type" value="Genomic_DNA"/>
</dbReference>
<evidence type="ECO:0000313" key="2">
    <source>
        <dbReference type="EMBL" id="NDK57190.1"/>
    </source>
</evidence>
<keyword evidence="1" id="KW-0812">Transmembrane</keyword>
<evidence type="ECO:0000256" key="1">
    <source>
        <dbReference type="SAM" id="Phobius"/>
    </source>
</evidence>
<keyword evidence="1" id="KW-0472">Membrane</keyword>
<dbReference type="Proteomes" id="UP000478546">
    <property type="component" value="Unassembled WGS sequence"/>
</dbReference>
<proteinExistence type="predicted"/>
<dbReference type="AlphaFoldDB" id="A0A6B2HA83"/>
<keyword evidence="3" id="KW-1185">Reference proteome</keyword>
<evidence type="ECO:0000313" key="3">
    <source>
        <dbReference type="Proteomes" id="UP000478546"/>
    </source>
</evidence>
<organism evidence="2 3">
    <name type="scientific">Pontibacter fetidus</name>
    <dbReference type="NCBI Taxonomy" id="2700082"/>
    <lineage>
        <taxon>Bacteria</taxon>
        <taxon>Pseudomonadati</taxon>
        <taxon>Bacteroidota</taxon>
        <taxon>Cytophagia</taxon>
        <taxon>Cytophagales</taxon>
        <taxon>Hymenobacteraceae</taxon>
        <taxon>Pontibacter</taxon>
    </lineage>
</organism>
<dbReference type="RefSeq" id="WP_162347252.1">
    <property type="nucleotide sequence ID" value="NZ_JAAEAA010000021.1"/>
</dbReference>
<feature type="transmembrane region" description="Helical" evidence="1">
    <location>
        <begin position="29"/>
        <end position="54"/>
    </location>
</feature>
<sequence length="160" mass="18187">MKATIHGYTTGRFFSATAQVYSWVATVSAFFAILNGSYVAFLFLPAGIVSLLLYRRFEIDLVHRTYKVGVRLLGFTFGKLLPLPGVDFLYLNKNKRTSVAMSRASVRQFRSITYDGYLKLADATKLHLVQEHTKEKALQKLEQIADDLGIVLRDQTDRKF</sequence>